<dbReference type="AlphaFoldDB" id="A0A7Y4GU17"/>
<reference evidence="1 2" key="1">
    <citation type="submission" date="2020-03" db="EMBL/GenBank/DDBJ databases">
        <title>Bradyrhizobium diversity isolated from nodules of Indigofera sp.</title>
        <authorList>
            <person name="Klepa M."/>
            <person name="Helene L."/>
            <person name="Hungria M."/>
        </authorList>
    </citation>
    <scope>NUCLEOTIDE SEQUENCE [LARGE SCALE GENOMIC DNA]</scope>
    <source>
        <strain evidence="1 2">WSM 1791</strain>
    </source>
</reference>
<comment type="caution">
    <text evidence="1">The sequence shown here is derived from an EMBL/GenBank/DDBJ whole genome shotgun (WGS) entry which is preliminary data.</text>
</comment>
<accession>A0A7Y4GU17</accession>
<evidence type="ECO:0000313" key="1">
    <source>
        <dbReference type="EMBL" id="NOJ41367.1"/>
    </source>
</evidence>
<name>A0A7Y4GU17_9BRAD</name>
<evidence type="ECO:0000313" key="2">
    <source>
        <dbReference type="Proteomes" id="UP000544122"/>
    </source>
</evidence>
<sequence>MTHKRMVSPPAFAIEGLGPAQVFDDLIHELVGSANCTSREPQRGHSCRFGS</sequence>
<protein>
    <submittedName>
        <fullName evidence="1">Uncharacterized protein</fullName>
    </submittedName>
</protein>
<dbReference type="EMBL" id="JAAVLX010000005">
    <property type="protein sequence ID" value="NOJ41367.1"/>
    <property type="molecule type" value="Genomic_DNA"/>
</dbReference>
<keyword evidence="2" id="KW-1185">Reference proteome</keyword>
<dbReference type="Proteomes" id="UP000544122">
    <property type="component" value="Unassembled WGS sequence"/>
</dbReference>
<proteinExistence type="predicted"/>
<gene>
    <name evidence="1" type="ORF">HCN58_17440</name>
</gene>
<dbReference type="RefSeq" id="WP_171580625.1">
    <property type="nucleotide sequence ID" value="NZ_JAAVLX010000005.1"/>
</dbReference>
<organism evidence="1 2">
    <name type="scientific">Bradyrhizobium australiense</name>
    <dbReference type="NCBI Taxonomy" id="2721161"/>
    <lineage>
        <taxon>Bacteria</taxon>
        <taxon>Pseudomonadati</taxon>
        <taxon>Pseudomonadota</taxon>
        <taxon>Alphaproteobacteria</taxon>
        <taxon>Hyphomicrobiales</taxon>
        <taxon>Nitrobacteraceae</taxon>
        <taxon>Bradyrhizobium</taxon>
    </lineage>
</organism>